<accession>A0A1H8M4S7</accession>
<dbReference type="SMART" id="SM00382">
    <property type="entry name" value="AAA"/>
    <property type="match status" value="1"/>
</dbReference>
<proteinExistence type="predicted"/>
<dbReference type="PANTHER" id="PTHR32071:SF117">
    <property type="entry name" value="PTS-DEPENDENT DIHYDROXYACETONE KINASE OPERON REGULATORY PROTEIN-RELATED"/>
    <property type="match status" value="1"/>
</dbReference>
<protein>
    <submittedName>
        <fullName evidence="9">Two-component system, NtrC family, response regulator AtoC</fullName>
    </submittedName>
</protein>
<dbReference type="PROSITE" id="PS00688">
    <property type="entry name" value="SIGMA54_INTERACT_3"/>
    <property type="match status" value="1"/>
</dbReference>
<evidence type="ECO:0000256" key="1">
    <source>
        <dbReference type="ARBA" id="ARBA00022741"/>
    </source>
</evidence>
<evidence type="ECO:0000256" key="6">
    <source>
        <dbReference type="PROSITE-ProRule" id="PRU00169"/>
    </source>
</evidence>
<dbReference type="CDD" id="cd00009">
    <property type="entry name" value="AAA"/>
    <property type="match status" value="1"/>
</dbReference>
<dbReference type="InterPro" id="IPR001789">
    <property type="entry name" value="Sig_transdc_resp-reg_receiver"/>
</dbReference>
<evidence type="ECO:0000259" key="7">
    <source>
        <dbReference type="PROSITE" id="PS50045"/>
    </source>
</evidence>
<feature type="domain" description="Response regulatory" evidence="8">
    <location>
        <begin position="4"/>
        <end position="118"/>
    </location>
</feature>
<dbReference type="OrthoDB" id="9767722at2"/>
<dbReference type="InterPro" id="IPR002078">
    <property type="entry name" value="Sigma_54_int"/>
</dbReference>
<keyword evidence="5" id="KW-0804">Transcription</keyword>
<dbReference type="PROSITE" id="PS50045">
    <property type="entry name" value="SIGMA54_INTERACT_4"/>
    <property type="match status" value="1"/>
</dbReference>
<dbReference type="SUPFAM" id="SSF52172">
    <property type="entry name" value="CheY-like"/>
    <property type="match status" value="1"/>
</dbReference>
<dbReference type="GO" id="GO:0003677">
    <property type="term" value="F:DNA binding"/>
    <property type="evidence" value="ECO:0007669"/>
    <property type="project" value="UniProtKB-KW"/>
</dbReference>
<dbReference type="AlphaFoldDB" id="A0A1H8M4S7"/>
<keyword evidence="10" id="KW-1185">Reference proteome</keyword>
<keyword evidence="6" id="KW-0597">Phosphoprotein</keyword>
<sequence>MNIKLLIVDNQVTEANYLKAILEKAGYFVSFVAYTVPAALSIISNEDALLVLLDLGIEQLGWGQKLVAVLAKKRIPFVYLVTNIDVFALNTAKQNNAYGILVKPYLKKDVSVMMEIAFVAYQQKRLSPTFTSVKPEIVGIISKSKAFLAALEKAKLAAQSDIPVLIYGESGTGKEMIARAIHALSIRNTGPLIVINCAAFSPAVIESEMYGYDCNPFSGAPEQRIGKLEQANGGTILLDGITELPVTFQAKFVQNLLNHNIKPLGSKKRRINVRVIATTSHLPEDDVARGHLRVDLYYYLNMAAITLPLLKECKEDIPLLASHFVSVFAGKINKHIIGLSDEALMALKNHSWPGNIRELKNLMERCVLLTNGNVITSVFLSPDKDKEH</sequence>
<dbReference type="FunFam" id="3.40.50.300:FF:000006">
    <property type="entry name" value="DNA-binding transcriptional regulator NtrC"/>
    <property type="match status" value="1"/>
</dbReference>
<dbReference type="InterPro" id="IPR058031">
    <property type="entry name" value="AAA_lid_NorR"/>
</dbReference>
<dbReference type="InterPro" id="IPR025944">
    <property type="entry name" value="Sigma_54_int_dom_CS"/>
</dbReference>
<dbReference type="SMART" id="SM00448">
    <property type="entry name" value="REC"/>
    <property type="match status" value="1"/>
</dbReference>
<dbReference type="GO" id="GO:0005524">
    <property type="term" value="F:ATP binding"/>
    <property type="evidence" value="ECO:0007669"/>
    <property type="project" value="UniProtKB-KW"/>
</dbReference>
<dbReference type="Gene3D" id="3.40.50.2300">
    <property type="match status" value="1"/>
</dbReference>
<keyword evidence="4" id="KW-0238">DNA-binding</keyword>
<evidence type="ECO:0000256" key="5">
    <source>
        <dbReference type="ARBA" id="ARBA00023163"/>
    </source>
</evidence>
<dbReference type="GO" id="GO:0000160">
    <property type="term" value="P:phosphorelay signal transduction system"/>
    <property type="evidence" value="ECO:0007669"/>
    <property type="project" value="InterPro"/>
</dbReference>
<dbReference type="STRING" id="551995.SAMN05192574_105390"/>
<dbReference type="Gene3D" id="1.10.8.60">
    <property type="match status" value="1"/>
</dbReference>
<dbReference type="Gene3D" id="3.40.50.300">
    <property type="entry name" value="P-loop containing nucleotide triphosphate hydrolases"/>
    <property type="match status" value="1"/>
</dbReference>
<name>A0A1H8M4S7_9SPHI</name>
<dbReference type="GO" id="GO:0006355">
    <property type="term" value="P:regulation of DNA-templated transcription"/>
    <property type="evidence" value="ECO:0007669"/>
    <property type="project" value="InterPro"/>
</dbReference>
<dbReference type="PANTHER" id="PTHR32071">
    <property type="entry name" value="TRANSCRIPTIONAL REGULATORY PROTEIN"/>
    <property type="match status" value="1"/>
</dbReference>
<dbReference type="InterPro" id="IPR027417">
    <property type="entry name" value="P-loop_NTPase"/>
</dbReference>
<dbReference type="InterPro" id="IPR011006">
    <property type="entry name" value="CheY-like_superfamily"/>
</dbReference>
<gene>
    <name evidence="9" type="ORF">SAMN05192574_105390</name>
</gene>
<evidence type="ECO:0000313" key="9">
    <source>
        <dbReference type="EMBL" id="SEO12364.1"/>
    </source>
</evidence>
<reference evidence="10" key="1">
    <citation type="submission" date="2016-10" db="EMBL/GenBank/DDBJ databases">
        <authorList>
            <person name="Varghese N."/>
            <person name="Submissions S."/>
        </authorList>
    </citation>
    <scope>NUCLEOTIDE SEQUENCE [LARGE SCALE GENOMIC DNA]</scope>
    <source>
        <strain evidence="10">Gh-48</strain>
    </source>
</reference>
<dbReference type="EMBL" id="FOCL01000005">
    <property type="protein sequence ID" value="SEO12364.1"/>
    <property type="molecule type" value="Genomic_DNA"/>
</dbReference>
<dbReference type="Pfam" id="PF00158">
    <property type="entry name" value="Sigma54_activat"/>
    <property type="match status" value="1"/>
</dbReference>
<evidence type="ECO:0000256" key="2">
    <source>
        <dbReference type="ARBA" id="ARBA00022840"/>
    </source>
</evidence>
<dbReference type="SUPFAM" id="SSF52540">
    <property type="entry name" value="P-loop containing nucleoside triphosphate hydrolases"/>
    <property type="match status" value="1"/>
</dbReference>
<evidence type="ECO:0000313" key="10">
    <source>
        <dbReference type="Proteomes" id="UP000198942"/>
    </source>
</evidence>
<dbReference type="Proteomes" id="UP000198942">
    <property type="component" value="Unassembled WGS sequence"/>
</dbReference>
<evidence type="ECO:0000256" key="4">
    <source>
        <dbReference type="ARBA" id="ARBA00023125"/>
    </source>
</evidence>
<dbReference type="RefSeq" id="WP_091212242.1">
    <property type="nucleotide sequence ID" value="NZ_FOCL01000005.1"/>
</dbReference>
<feature type="modified residue" description="4-aspartylphosphate" evidence="6">
    <location>
        <position position="54"/>
    </location>
</feature>
<keyword evidence="3" id="KW-0805">Transcription regulation</keyword>
<dbReference type="InterPro" id="IPR003593">
    <property type="entry name" value="AAA+_ATPase"/>
</dbReference>
<feature type="domain" description="Sigma-54 factor interaction" evidence="7">
    <location>
        <begin position="140"/>
        <end position="368"/>
    </location>
</feature>
<keyword evidence="1" id="KW-0547">Nucleotide-binding</keyword>
<evidence type="ECO:0000256" key="3">
    <source>
        <dbReference type="ARBA" id="ARBA00023015"/>
    </source>
</evidence>
<organism evidence="9 10">
    <name type="scientific">Mucilaginibacter gossypiicola</name>
    <dbReference type="NCBI Taxonomy" id="551995"/>
    <lineage>
        <taxon>Bacteria</taxon>
        <taxon>Pseudomonadati</taxon>
        <taxon>Bacteroidota</taxon>
        <taxon>Sphingobacteriia</taxon>
        <taxon>Sphingobacteriales</taxon>
        <taxon>Sphingobacteriaceae</taxon>
        <taxon>Mucilaginibacter</taxon>
    </lineage>
</organism>
<dbReference type="InterPro" id="IPR025662">
    <property type="entry name" value="Sigma_54_int_dom_ATP-bd_1"/>
</dbReference>
<dbReference type="Pfam" id="PF00072">
    <property type="entry name" value="Response_reg"/>
    <property type="match status" value="1"/>
</dbReference>
<evidence type="ECO:0000259" key="8">
    <source>
        <dbReference type="PROSITE" id="PS50110"/>
    </source>
</evidence>
<dbReference type="PROSITE" id="PS00675">
    <property type="entry name" value="SIGMA54_INTERACT_1"/>
    <property type="match status" value="1"/>
</dbReference>
<dbReference type="PROSITE" id="PS50110">
    <property type="entry name" value="RESPONSE_REGULATORY"/>
    <property type="match status" value="1"/>
</dbReference>
<dbReference type="Pfam" id="PF25601">
    <property type="entry name" value="AAA_lid_14"/>
    <property type="match status" value="1"/>
</dbReference>
<keyword evidence="2" id="KW-0067">ATP-binding</keyword>